<evidence type="ECO:0000256" key="4">
    <source>
        <dbReference type="ARBA" id="ARBA00005072"/>
    </source>
</evidence>
<evidence type="ECO:0000256" key="11">
    <source>
        <dbReference type="ARBA" id="ARBA00048212"/>
    </source>
</evidence>
<proteinExistence type="inferred from homology"/>
<evidence type="ECO:0000256" key="12">
    <source>
        <dbReference type="ARBA" id="ARBA00048798"/>
    </source>
</evidence>
<dbReference type="CDD" id="cd01557">
    <property type="entry name" value="BCAT_beta_family"/>
    <property type="match status" value="1"/>
</dbReference>
<evidence type="ECO:0000256" key="17">
    <source>
        <dbReference type="SAM" id="MobiDB-lite"/>
    </source>
</evidence>
<dbReference type="NCBIfam" id="TIGR01123">
    <property type="entry name" value="ilvE_II"/>
    <property type="match status" value="1"/>
</dbReference>
<evidence type="ECO:0000256" key="9">
    <source>
        <dbReference type="ARBA" id="ARBA00022898"/>
    </source>
</evidence>
<dbReference type="InterPro" id="IPR043132">
    <property type="entry name" value="BCAT-like_C"/>
</dbReference>
<dbReference type="EC" id="2.6.1.42" evidence="16"/>
<dbReference type="Proteomes" id="UP001157091">
    <property type="component" value="Unassembled WGS sequence"/>
</dbReference>
<feature type="region of interest" description="Disordered" evidence="17">
    <location>
        <begin position="1"/>
        <end position="37"/>
    </location>
</feature>
<dbReference type="PANTHER" id="PTHR11825">
    <property type="entry name" value="SUBGROUP IIII AMINOTRANSFERASE"/>
    <property type="match status" value="1"/>
</dbReference>
<comment type="pathway">
    <text evidence="3">Amino-acid biosynthesis; L-valine biosynthesis; L-valine from pyruvate: step 4/4.</text>
</comment>
<name>A0ABQ6HYT4_9MICO</name>
<keyword evidence="9 15" id="KW-0663">Pyridoxal phosphate</keyword>
<evidence type="ECO:0000256" key="6">
    <source>
        <dbReference type="ARBA" id="ARBA00022576"/>
    </source>
</evidence>
<keyword evidence="8 16" id="KW-0808">Transferase</keyword>
<comment type="cofactor">
    <cofactor evidence="1 15">
        <name>pyridoxal 5'-phosphate</name>
        <dbReference type="ChEBI" id="CHEBI:597326"/>
    </cofactor>
</comment>
<dbReference type="InterPro" id="IPR033939">
    <property type="entry name" value="BCAT_family"/>
</dbReference>
<dbReference type="Gene3D" id="3.20.10.10">
    <property type="entry name" value="D-amino Acid Aminotransferase, subunit A, domain 2"/>
    <property type="match status" value="1"/>
</dbReference>
<dbReference type="InterPro" id="IPR018300">
    <property type="entry name" value="Aminotrans_IV_CS"/>
</dbReference>
<comment type="pathway">
    <text evidence="2">Amino-acid biosynthesis; L-isoleucine biosynthesis; L-isoleucine from 2-oxobutanoate: step 4/4.</text>
</comment>
<organism evidence="18 19">
    <name type="scientific">Luteimicrobium album</name>
    <dbReference type="NCBI Taxonomy" id="1054550"/>
    <lineage>
        <taxon>Bacteria</taxon>
        <taxon>Bacillati</taxon>
        <taxon>Actinomycetota</taxon>
        <taxon>Actinomycetes</taxon>
        <taxon>Micrococcales</taxon>
        <taxon>Luteimicrobium</taxon>
    </lineage>
</organism>
<sequence length="390" mass="41966">MLLTRNTERAATRPSTSPYDAEMPLDLDLRPSSQPVPAAERAAALADPGFGRYFTDHMATARWTFDDGWHDAAVHPLEPFTLHPAAAVLHYGQEIFEGLKAYRHADGSVWLFRPDQNARRFARSAQRLALPVLDEDDFVAAVEAVVRADAAWVPDAPDGQETSLYLRPFMIATEAFLGVRPAHEATFGVVASPAGAYFSGGVHGVNLWVTDRYVRASRGGTGDAKTGGNYAASLAAQAEARDRGCDQVLYLDGEEHAWLEEAGTMNVFLVTADGELLTPALGSILEGVTRDSLLELAPDLGLTPVERRVGLAELRERLADGSVTEVFAAGTAAVITPVVGIRGEDGTGAGYEQQVGDGTPGATSLRLRSTLLDLQYGRTPDLRGWLRRVV</sequence>
<protein>
    <recommendedName>
        <fullName evidence="16">Branched-chain-amino-acid aminotransferase</fullName>
        <ecNumber evidence="16">2.6.1.42</ecNumber>
    </recommendedName>
</protein>
<dbReference type="InterPro" id="IPR043131">
    <property type="entry name" value="BCAT-like_N"/>
</dbReference>
<keyword evidence="10 16" id="KW-0100">Branched-chain amino acid biosynthesis</keyword>
<evidence type="ECO:0000256" key="5">
    <source>
        <dbReference type="ARBA" id="ARBA00009320"/>
    </source>
</evidence>
<dbReference type="PANTHER" id="PTHR11825:SF44">
    <property type="entry name" value="BRANCHED-CHAIN-AMINO-ACID AMINOTRANSFERASE"/>
    <property type="match status" value="1"/>
</dbReference>
<evidence type="ECO:0000256" key="3">
    <source>
        <dbReference type="ARBA" id="ARBA00004931"/>
    </source>
</evidence>
<reference evidence="19" key="1">
    <citation type="journal article" date="2019" name="Int. J. Syst. Evol. Microbiol.">
        <title>The Global Catalogue of Microorganisms (GCM) 10K type strain sequencing project: providing services to taxonomists for standard genome sequencing and annotation.</title>
        <authorList>
            <consortium name="The Broad Institute Genomics Platform"/>
            <consortium name="The Broad Institute Genome Sequencing Center for Infectious Disease"/>
            <person name="Wu L."/>
            <person name="Ma J."/>
        </authorList>
    </citation>
    <scope>NUCLEOTIDE SEQUENCE [LARGE SCALE GENOMIC DNA]</scope>
    <source>
        <strain evidence="19">NBRC 106348</strain>
    </source>
</reference>
<feature type="compositionally biased region" description="Basic and acidic residues" evidence="17">
    <location>
        <begin position="1"/>
        <end position="11"/>
    </location>
</feature>
<dbReference type="EMBL" id="BSUK01000001">
    <property type="protein sequence ID" value="GMA23302.1"/>
    <property type="molecule type" value="Genomic_DNA"/>
</dbReference>
<comment type="catalytic activity">
    <reaction evidence="12 16">
        <text>L-isoleucine + 2-oxoglutarate = (S)-3-methyl-2-oxopentanoate + L-glutamate</text>
        <dbReference type="Rhea" id="RHEA:24801"/>
        <dbReference type="ChEBI" id="CHEBI:16810"/>
        <dbReference type="ChEBI" id="CHEBI:29985"/>
        <dbReference type="ChEBI" id="CHEBI:35146"/>
        <dbReference type="ChEBI" id="CHEBI:58045"/>
        <dbReference type="EC" id="2.6.1.42"/>
    </reaction>
</comment>
<accession>A0ABQ6HYT4</accession>
<dbReference type="InterPro" id="IPR036038">
    <property type="entry name" value="Aminotransferase-like"/>
</dbReference>
<evidence type="ECO:0000256" key="2">
    <source>
        <dbReference type="ARBA" id="ARBA00004824"/>
    </source>
</evidence>
<evidence type="ECO:0000256" key="7">
    <source>
        <dbReference type="ARBA" id="ARBA00022605"/>
    </source>
</evidence>
<keyword evidence="19" id="KW-1185">Reference proteome</keyword>
<dbReference type="PIRSF" id="PIRSF006468">
    <property type="entry name" value="BCAT1"/>
    <property type="match status" value="1"/>
</dbReference>
<dbReference type="InterPro" id="IPR005786">
    <property type="entry name" value="B_amino_transII"/>
</dbReference>
<comment type="pathway">
    <text evidence="4">Amino-acid biosynthesis; L-leucine biosynthesis; L-leucine from 3-methyl-2-oxobutanoate: step 4/4.</text>
</comment>
<dbReference type="SUPFAM" id="SSF56752">
    <property type="entry name" value="D-aminoacid aminotransferase-like PLP-dependent enzymes"/>
    <property type="match status" value="1"/>
</dbReference>
<comment type="catalytic activity">
    <reaction evidence="13 16">
        <text>L-leucine + 2-oxoglutarate = 4-methyl-2-oxopentanoate + L-glutamate</text>
        <dbReference type="Rhea" id="RHEA:18321"/>
        <dbReference type="ChEBI" id="CHEBI:16810"/>
        <dbReference type="ChEBI" id="CHEBI:17865"/>
        <dbReference type="ChEBI" id="CHEBI:29985"/>
        <dbReference type="ChEBI" id="CHEBI:57427"/>
        <dbReference type="EC" id="2.6.1.42"/>
    </reaction>
</comment>
<dbReference type="GO" id="GO:0008483">
    <property type="term" value="F:transaminase activity"/>
    <property type="evidence" value="ECO:0007669"/>
    <property type="project" value="UniProtKB-KW"/>
</dbReference>
<evidence type="ECO:0000256" key="15">
    <source>
        <dbReference type="RuleBase" id="RU004516"/>
    </source>
</evidence>
<dbReference type="Gene3D" id="3.30.470.10">
    <property type="match status" value="1"/>
</dbReference>
<evidence type="ECO:0000256" key="10">
    <source>
        <dbReference type="ARBA" id="ARBA00023304"/>
    </source>
</evidence>
<dbReference type="InterPro" id="IPR001544">
    <property type="entry name" value="Aminotrans_IV"/>
</dbReference>
<evidence type="ECO:0000313" key="18">
    <source>
        <dbReference type="EMBL" id="GMA23302.1"/>
    </source>
</evidence>
<comment type="similarity">
    <text evidence="5 14">Belongs to the class-IV pyridoxal-phosphate-dependent aminotransferase family.</text>
</comment>
<evidence type="ECO:0000313" key="19">
    <source>
        <dbReference type="Proteomes" id="UP001157091"/>
    </source>
</evidence>
<evidence type="ECO:0000256" key="16">
    <source>
        <dbReference type="RuleBase" id="RU004517"/>
    </source>
</evidence>
<comment type="catalytic activity">
    <reaction evidence="11 16">
        <text>L-valine + 2-oxoglutarate = 3-methyl-2-oxobutanoate + L-glutamate</text>
        <dbReference type="Rhea" id="RHEA:24813"/>
        <dbReference type="ChEBI" id="CHEBI:11851"/>
        <dbReference type="ChEBI" id="CHEBI:16810"/>
        <dbReference type="ChEBI" id="CHEBI:29985"/>
        <dbReference type="ChEBI" id="CHEBI:57762"/>
        <dbReference type="EC" id="2.6.1.42"/>
    </reaction>
</comment>
<dbReference type="NCBIfam" id="NF009897">
    <property type="entry name" value="PRK13357.1"/>
    <property type="match status" value="1"/>
</dbReference>
<evidence type="ECO:0000256" key="14">
    <source>
        <dbReference type="RuleBase" id="RU004106"/>
    </source>
</evidence>
<keyword evidence="6 16" id="KW-0032">Aminotransferase</keyword>
<dbReference type="Pfam" id="PF01063">
    <property type="entry name" value="Aminotran_4"/>
    <property type="match status" value="1"/>
</dbReference>
<keyword evidence="7 16" id="KW-0028">Amino-acid biosynthesis</keyword>
<dbReference type="PROSITE" id="PS00770">
    <property type="entry name" value="AA_TRANSFER_CLASS_4"/>
    <property type="match status" value="1"/>
</dbReference>
<evidence type="ECO:0000256" key="13">
    <source>
        <dbReference type="ARBA" id="ARBA00049229"/>
    </source>
</evidence>
<gene>
    <name evidence="18" type="primary">ilvE_1</name>
    <name evidence="18" type="ORF">GCM10025864_10610</name>
</gene>
<evidence type="ECO:0000256" key="8">
    <source>
        <dbReference type="ARBA" id="ARBA00022679"/>
    </source>
</evidence>
<comment type="caution">
    <text evidence="18">The sequence shown here is derived from an EMBL/GenBank/DDBJ whole genome shotgun (WGS) entry which is preliminary data.</text>
</comment>
<evidence type="ECO:0000256" key="1">
    <source>
        <dbReference type="ARBA" id="ARBA00001933"/>
    </source>
</evidence>